<dbReference type="RefSeq" id="WP_127163761.1">
    <property type="nucleotide sequence ID" value="NZ_CP029822.1"/>
</dbReference>
<evidence type="ECO:0000313" key="3">
    <source>
        <dbReference type="Proteomes" id="UP000273143"/>
    </source>
</evidence>
<gene>
    <name evidence="2" type="ORF">DM558_09580</name>
</gene>
<feature type="transmembrane region" description="Helical" evidence="1">
    <location>
        <begin position="6"/>
        <end position="25"/>
    </location>
</feature>
<protein>
    <submittedName>
        <fullName evidence="2">Uncharacterized protein</fullName>
    </submittedName>
</protein>
<evidence type="ECO:0000256" key="1">
    <source>
        <dbReference type="SAM" id="Phobius"/>
    </source>
</evidence>
<keyword evidence="1" id="KW-1133">Transmembrane helix</keyword>
<accession>A0A3S9XF03</accession>
<organism evidence="2 3">
    <name type="scientific">Entomomonas moraniae</name>
    <dbReference type="NCBI Taxonomy" id="2213226"/>
    <lineage>
        <taxon>Bacteria</taxon>
        <taxon>Pseudomonadati</taxon>
        <taxon>Pseudomonadota</taxon>
        <taxon>Gammaproteobacteria</taxon>
        <taxon>Pseudomonadales</taxon>
        <taxon>Pseudomonadaceae</taxon>
        <taxon>Entomomonas</taxon>
    </lineage>
</organism>
<feature type="transmembrane region" description="Helical" evidence="1">
    <location>
        <begin position="83"/>
        <end position="105"/>
    </location>
</feature>
<evidence type="ECO:0000313" key="2">
    <source>
        <dbReference type="EMBL" id="AZS51014.1"/>
    </source>
</evidence>
<keyword evidence="1" id="KW-0812">Transmembrane</keyword>
<sequence>MLNLILALVFLVVYIYPLRWAAMFAEAEDTRYSACFILSIVSTLIQFVVGGLFSGGFWVPMIVSAFISVIVCMKVLKIPSENFFTFCLVLLFLNMLITSVAALVINGVLHSVL</sequence>
<proteinExistence type="predicted"/>
<keyword evidence="3" id="KW-1185">Reference proteome</keyword>
<reference evidence="3" key="1">
    <citation type="submission" date="2018-06" db="EMBL/GenBank/DDBJ databases">
        <title>Complete genome of Pseudomonas insecticola strain QZS01.</title>
        <authorList>
            <person name="Wang J."/>
            <person name="Su Q."/>
        </authorList>
    </citation>
    <scope>NUCLEOTIDE SEQUENCE [LARGE SCALE GENOMIC DNA]</scope>
    <source>
        <strain evidence="3">QZS01</strain>
    </source>
</reference>
<dbReference type="EMBL" id="CP029822">
    <property type="protein sequence ID" value="AZS51014.1"/>
    <property type="molecule type" value="Genomic_DNA"/>
</dbReference>
<name>A0A3S9XF03_9GAMM</name>
<dbReference type="AlphaFoldDB" id="A0A3S9XF03"/>
<dbReference type="Proteomes" id="UP000273143">
    <property type="component" value="Chromosome"/>
</dbReference>
<keyword evidence="1" id="KW-0472">Membrane</keyword>
<feature type="transmembrane region" description="Helical" evidence="1">
    <location>
        <begin position="32"/>
        <end position="51"/>
    </location>
</feature>
<feature type="transmembrane region" description="Helical" evidence="1">
    <location>
        <begin position="57"/>
        <end position="76"/>
    </location>
</feature>
<dbReference type="KEGG" id="emo:DM558_09580"/>